<protein>
    <recommendedName>
        <fullName evidence="4">DNA-3-methyladenine glycosylase II</fullName>
        <ecNumber evidence="4">3.2.2.21</ecNumber>
    </recommendedName>
    <alternativeName>
        <fullName evidence="8">3-methyladenine DNA glycosidase</fullName>
    </alternativeName>
</protein>
<comment type="catalytic activity">
    <reaction evidence="1">
        <text>Hydrolysis of alkylated DNA, releasing 3-methyladenine, 3-methylguanine, 7-methylguanine and 7-methyladenine.</text>
        <dbReference type="EC" id="3.2.2.21"/>
    </reaction>
</comment>
<dbReference type="Proteomes" id="UP000494040">
    <property type="component" value="Unassembled WGS sequence"/>
</dbReference>
<sequence>MFSVVKNQIFNTQNISRLGTFNKRYSHLRYNFFNVPPKNLAKKLLGKVLVREEDDGGVLKGVIVETEAYLGPHDLAAHSSKGRVKKAYHTFLPPGICGFTPVYGIHIVFSISCLGDGTCVLIRALMPIAGIEKMIRNCLNSGKKLKNIKECRICSGPAKLCKAFNLTTDLNKTDISKGSDKLYFEDIAYYAESFDIVECPRIGLSHDKVGEWYGKYLRFYILGHPSVSKKCKKCEKALNLKYKQWILGNSYD</sequence>
<dbReference type="GeneID" id="106666078"/>
<evidence type="ECO:0000256" key="6">
    <source>
        <dbReference type="ARBA" id="ARBA00022801"/>
    </source>
</evidence>
<dbReference type="PANTHER" id="PTHR10429:SF0">
    <property type="entry name" value="DNA-3-METHYLADENINE GLYCOSYLASE"/>
    <property type="match status" value="1"/>
</dbReference>
<proteinExistence type="inferred from homology"/>
<evidence type="ECO:0000313" key="9">
    <source>
        <dbReference type="EnsemblMetazoa" id="XP_014248457.1"/>
    </source>
</evidence>
<evidence type="ECO:0000256" key="8">
    <source>
        <dbReference type="ARBA" id="ARBA00033426"/>
    </source>
</evidence>
<dbReference type="InterPro" id="IPR011034">
    <property type="entry name" value="Formyl_transferase-like_C_sf"/>
</dbReference>
<dbReference type="InterPro" id="IPR003180">
    <property type="entry name" value="MPG"/>
</dbReference>
<dbReference type="Pfam" id="PF02245">
    <property type="entry name" value="Pur_DNA_glyco"/>
    <property type="match status" value="1"/>
</dbReference>
<keyword evidence="7" id="KW-0234">DNA repair</keyword>
<dbReference type="CDD" id="cd00540">
    <property type="entry name" value="AAG"/>
    <property type="match status" value="1"/>
</dbReference>
<dbReference type="GO" id="GO:0006284">
    <property type="term" value="P:base-excision repair"/>
    <property type="evidence" value="ECO:0007669"/>
    <property type="project" value="InterPro"/>
</dbReference>
<evidence type="ECO:0000256" key="4">
    <source>
        <dbReference type="ARBA" id="ARBA00012000"/>
    </source>
</evidence>
<dbReference type="GO" id="GO:0003905">
    <property type="term" value="F:alkylbase DNA N-glycosylase activity"/>
    <property type="evidence" value="ECO:0007669"/>
    <property type="project" value="UniProtKB-EC"/>
</dbReference>
<dbReference type="PANTHER" id="PTHR10429">
    <property type="entry name" value="DNA-3-METHYLADENINE GLYCOSYLASE"/>
    <property type="match status" value="1"/>
</dbReference>
<keyword evidence="10" id="KW-1185">Reference proteome</keyword>
<dbReference type="RefSeq" id="XP_014248457.1">
    <property type="nucleotide sequence ID" value="XM_014392971.1"/>
</dbReference>
<dbReference type="InterPro" id="IPR036995">
    <property type="entry name" value="MPG_sf"/>
</dbReference>
<evidence type="ECO:0000256" key="5">
    <source>
        <dbReference type="ARBA" id="ARBA00022763"/>
    </source>
</evidence>
<evidence type="ECO:0000256" key="7">
    <source>
        <dbReference type="ARBA" id="ARBA00023204"/>
    </source>
</evidence>
<dbReference type="OrthoDB" id="6353017at2759"/>
<name>A0A8I6RL54_CIMLE</name>
<evidence type="ECO:0000313" key="10">
    <source>
        <dbReference type="Proteomes" id="UP000494040"/>
    </source>
</evidence>
<keyword evidence="6" id="KW-0378">Hydrolase</keyword>
<comment type="similarity">
    <text evidence="3">Belongs to the DNA glycosylase MPG family.</text>
</comment>
<reference evidence="9" key="1">
    <citation type="submission" date="2022-01" db="UniProtKB">
        <authorList>
            <consortium name="EnsemblMetazoa"/>
        </authorList>
    </citation>
    <scope>IDENTIFICATION</scope>
</reference>
<dbReference type="AlphaFoldDB" id="A0A8I6RL54"/>
<evidence type="ECO:0000256" key="1">
    <source>
        <dbReference type="ARBA" id="ARBA00000086"/>
    </source>
</evidence>
<dbReference type="Gene3D" id="3.10.300.10">
    <property type="entry name" value="Methylpurine-DNA glycosylase (MPG)"/>
    <property type="match status" value="1"/>
</dbReference>
<comment type="function">
    <text evidence="2">Hydrolysis of the deoxyribose N-glycosidic bond to excise 3-methyladenine, and 7-methylguanine from the damaged DNA polymer formed by alkylation lesions.</text>
</comment>
<keyword evidence="5" id="KW-0227">DNA damage</keyword>
<evidence type="ECO:0000256" key="3">
    <source>
        <dbReference type="ARBA" id="ARBA00009232"/>
    </source>
</evidence>
<dbReference type="SUPFAM" id="SSF50486">
    <property type="entry name" value="FMT C-terminal domain-like"/>
    <property type="match status" value="1"/>
</dbReference>
<dbReference type="GO" id="GO:0003677">
    <property type="term" value="F:DNA binding"/>
    <property type="evidence" value="ECO:0007669"/>
    <property type="project" value="InterPro"/>
</dbReference>
<dbReference type="EC" id="3.2.2.21" evidence="4"/>
<dbReference type="EnsemblMetazoa" id="XM_014392971.1">
    <property type="protein sequence ID" value="XP_014248457.1"/>
    <property type="gene ID" value="LOC106666078"/>
</dbReference>
<dbReference type="KEGG" id="clec:106666078"/>
<dbReference type="OMA" id="HNGRITE"/>
<organism evidence="9 10">
    <name type="scientific">Cimex lectularius</name>
    <name type="common">Bed bug</name>
    <name type="synonym">Acanthia lectularia</name>
    <dbReference type="NCBI Taxonomy" id="79782"/>
    <lineage>
        <taxon>Eukaryota</taxon>
        <taxon>Metazoa</taxon>
        <taxon>Ecdysozoa</taxon>
        <taxon>Arthropoda</taxon>
        <taxon>Hexapoda</taxon>
        <taxon>Insecta</taxon>
        <taxon>Pterygota</taxon>
        <taxon>Neoptera</taxon>
        <taxon>Paraneoptera</taxon>
        <taxon>Hemiptera</taxon>
        <taxon>Heteroptera</taxon>
        <taxon>Panheteroptera</taxon>
        <taxon>Cimicomorpha</taxon>
        <taxon>Cimicidae</taxon>
        <taxon>Cimex</taxon>
    </lineage>
</organism>
<dbReference type="HAMAP" id="MF_00527">
    <property type="entry name" value="3MGH"/>
    <property type="match status" value="1"/>
</dbReference>
<accession>A0A8I6RL54</accession>
<evidence type="ECO:0000256" key="2">
    <source>
        <dbReference type="ARBA" id="ARBA00002421"/>
    </source>
</evidence>
<dbReference type="NCBIfam" id="TIGR00567">
    <property type="entry name" value="3mg"/>
    <property type="match status" value="1"/>
</dbReference>